<comment type="similarity">
    <text evidence="1 3">Belongs to the UDP-glycosyltransferase family.</text>
</comment>
<dbReference type="Pfam" id="PF00201">
    <property type="entry name" value="UDPGT"/>
    <property type="match status" value="1"/>
</dbReference>
<protein>
    <recommendedName>
        <fullName evidence="4">Glycosyltransferase</fullName>
        <ecNumber evidence="4">2.4.1.-</ecNumber>
    </recommendedName>
</protein>
<name>A0A7N0V7I7_KALFE</name>
<accession>A0A7N0V7I7</accession>
<evidence type="ECO:0000313" key="5">
    <source>
        <dbReference type="EnsemblPlants" id="Kaladp0114s0006.1.v1.1.CDS.1"/>
    </source>
</evidence>
<dbReference type="PANTHER" id="PTHR48049:SF84">
    <property type="entry name" value="UDP-GLYCOSYLTRANSFERASE 79A6"/>
    <property type="match status" value="1"/>
</dbReference>
<dbReference type="InterPro" id="IPR002213">
    <property type="entry name" value="UDP_glucos_trans"/>
</dbReference>
<keyword evidence="3" id="KW-0328">Glycosyltransferase</keyword>
<dbReference type="Proteomes" id="UP000594263">
    <property type="component" value="Unplaced"/>
</dbReference>
<dbReference type="GO" id="GO:0035251">
    <property type="term" value="F:UDP-glucosyltransferase activity"/>
    <property type="evidence" value="ECO:0007669"/>
    <property type="project" value="InterPro"/>
</dbReference>
<reference evidence="5" key="1">
    <citation type="submission" date="2021-01" db="UniProtKB">
        <authorList>
            <consortium name="EnsemblPlants"/>
        </authorList>
    </citation>
    <scope>IDENTIFICATION</scope>
</reference>
<dbReference type="EC" id="2.4.1.-" evidence="4"/>
<evidence type="ECO:0000256" key="2">
    <source>
        <dbReference type="ARBA" id="ARBA00022679"/>
    </source>
</evidence>
<dbReference type="EnsemblPlants" id="Kaladp0114s0006.1.v1.1">
    <property type="protein sequence ID" value="Kaladp0114s0006.1.v1.1.CDS.1"/>
    <property type="gene ID" value="Kaladp0114s0006.v1.1"/>
</dbReference>
<dbReference type="SUPFAM" id="SSF53756">
    <property type="entry name" value="UDP-Glycosyltransferase/glycogen phosphorylase"/>
    <property type="match status" value="1"/>
</dbReference>
<evidence type="ECO:0000256" key="1">
    <source>
        <dbReference type="ARBA" id="ARBA00009995"/>
    </source>
</evidence>
<evidence type="ECO:0000256" key="4">
    <source>
        <dbReference type="RuleBase" id="RU362057"/>
    </source>
</evidence>
<sequence>MVEDHKHLHVAMFPWFAMGHLTAYMHFSNKLAERGHRVSFLTPSKPHPLISTLNAHPHLITLIHVPIPQVPGLDPNIQTTADCTNFQTEHNLLATAFDRTAPFIESFLHKSKPDVVFHDFSHWLPQIARTNKTLAVAFFTVSSAALAHTLIPKEKADLSNPDRILRLPPDFPCASVTFRKHEVRQADNFFKEGFGDGRSIRERIVNVVTSSDAVAIKTCRELEGQHYLDYIEKHSNKVVLNAGPTLPVPPSASLEEGVATWLGKFRPKSVIFCAFGSQCVLPLDQFQELVLGIELTGLPFLIALKPPAEAESLEAALPEGFKQRTEDWGMVTGEWVQQQQILGHESVGCFVTHCGSGSLTEGLISECQLVLLPFMGDQFVNARVMGEDFSVGVEVEKGDEDGLFDRHGVCKAVKQVMDMDDGVGKEVKINHDKWRNVLLTPGLEKSCVDEMVEKLKELLPVKV</sequence>
<proteinExistence type="inferred from homology"/>
<dbReference type="PROSITE" id="PS00375">
    <property type="entry name" value="UDPGT"/>
    <property type="match status" value="1"/>
</dbReference>
<dbReference type="FunFam" id="3.40.50.2000:FF:000037">
    <property type="entry name" value="Glycosyltransferase"/>
    <property type="match status" value="1"/>
</dbReference>
<evidence type="ECO:0000313" key="6">
    <source>
        <dbReference type="Proteomes" id="UP000594263"/>
    </source>
</evidence>
<dbReference type="InterPro" id="IPR050481">
    <property type="entry name" value="UDP-glycosyltransf_plant"/>
</dbReference>
<keyword evidence="2 3" id="KW-0808">Transferase</keyword>
<dbReference type="PANTHER" id="PTHR48049">
    <property type="entry name" value="GLYCOSYLTRANSFERASE"/>
    <property type="match status" value="1"/>
</dbReference>
<evidence type="ECO:0000256" key="3">
    <source>
        <dbReference type="RuleBase" id="RU003718"/>
    </source>
</evidence>
<dbReference type="Gene3D" id="3.40.50.2000">
    <property type="entry name" value="Glycogen Phosphorylase B"/>
    <property type="match status" value="2"/>
</dbReference>
<dbReference type="Gramene" id="Kaladp0114s0006.1.v1.1">
    <property type="protein sequence ID" value="Kaladp0114s0006.1.v1.1.CDS.1"/>
    <property type="gene ID" value="Kaladp0114s0006.v1.1"/>
</dbReference>
<organism evidence="5 6">
    <name type="scientific">Kalanchoe fedtschenkoi</name>
    <name type="common">Lavender scallops</name>
    <name type="synonym">South American air plant</name>
    <dbReference type="NCBI Taxonomy" id="63787"/>
    <lineage>
        <taxon>Eukaryota</taxon>
        <taxon>Viridiplantae</taxon>
        <taxon>Streptophyta</taxon>
        <taxon>Embryophyta</taxon>
        <taxon>Tracheophyta</taxon>
        <taxon>Spermatophyta</taxon>
        <taxon>Magnoliopsida</taxon>
        <taxon>eudicotyledons</taxon>
        <taxon>Gunneridae</taxon>
        <taxon>Pentapetalae</taxon>
        <taxon>Saxifragales</taxon>
        <taxon>Crassulaceae</taxon>
        <taxon>Kalanchoe</taxon>
    </lineage>
</organism>
<dbReference type="CDD" id="cd03784">
    <property type="entry name" value="GT1_Gtf-like"/>
    <property type="match status" value="1"/>
</dbReference>
<dbReference type="AlphaFoldDB" id="A0A7N0V7I7"/>
<keyword evidence="6" id="KW-1185">Reference proteome</keyword>
<dbReference type="InterPro" id="IPR035595">
    <property type="entry name" value="UDP_glycos_trans_CS"/>
</dbReference>